<dbReference type="EMBL" id="PSQE01000005">
    <property type="protein sequence ID" value="RHN56770.1"/>
    <property type="molecule type" value="Genomic_DNA"/>
</dbReference>
<dbReference type="Proteomes" id="UP000265566">
    <property type="component" value="Chromosome 5"/>
</dbReference>
<name>A0A396HTT8_MEDTR</name>
<evidence type="ECO:0000313" key="1">
    <source>
        <dbReference type="EMBL" id="RHN56770.1"/>
    </source>
</evidence>
<reference evidence="1" key="1">
    <citation type="journal article" date="2018" name="Nat. Plants">
        <title>Whole-genome landscape of Medicago truncatula symbiotic genes.</title>
        <authorList>
            <person name="Pecrix Y."/>
            <person name="Gamas P."/>
            <person name="Carrere S."/>
        </authorList>
    </citation>
    <scope>NUCLEOTIDE SEQUENCE</scope>
    <source>
        <tissue evidence="1">Leaves</tissue>
    </source>
</reference>
<accession>A0A396HTT8</accession>
<dbReference type="AlphaFoldDB" id="A0A396HTT8"/>
<comment type="caution">
    <text evidence="1">The sequence shown here is derived from an EMBL/GenBank/DDBJ whole genome shotgun (WGS) entry which is preliminary data.</text>
</comment>
<protein>
    <submittedName>
        <fullName evidence="1">Uncharacterized protein</fullName>
    </submittedName>
</protein>
<sequence>MNICDARIGGFVGSEVILRLELWGDSIDCCVVVVYVGYFIPKQQIKAKLVADEYTQTCFHAHNTCTL</sequence>
<gene>
    <name evidence="1" type="ORF">MtrunA17_Chr5g0433031</name>
</gene>
<organism evidence="1">
    <name type="scientific">Medicago truncatula</name>
    <name type="common">Barrel medic</name>
    <name type="synonym">Medicago tribuloides</name>
    <dbReference type="NCBI Taxonomy" id="3880"/>
    <lineage>
        <taxon>Eukaryota</taxon>
        <taxon>Viridiplantae</taxon>
        <taxon>Streptophyta</taxon>
        <taxon>Embryophyta</taxon>
        <taxon>Tracheophyta</taxon>
        <taxon>Spermatophyta</taxon>
        <taxon>Magnoliopsida</taxon>
        <taxon>eudicotyledons</taxon>
        <taxon>Gunneridae</taxon>
        <taxon>Pentapetalae</taxon>
        <taxon>rosids</taxon>
        <taxon>fabids</taxon>
        <taxon>Fabales</taxon>
        <taxon>Fabaceae</taxon>
        <taxon>Papilionoideae</taxon>
        <taxon>50 kb inversion clade</taxon>
        <taxon>NPAAA clade</taxon>
        <taxon>Hologalegina</taxon>
        <taxon>IRL clade</taxon>
        <taxon>Trifolieae</taxon>
        <taxon>Medicago</taxon>
    </lineage>
</organism>
<proteinExistence type="predicted"/>
<dbReference type="Gramene" id="rna32218">
    <property type="protein sequence ID" value="RHN56770.1"/>
    <property type="gene ID" value="gene32218"/>
</dbReference>